<proteinExistence type="predicted"/>
<evidence type="ECO:0000313" key="2">
    <source>
        <dbReference type="Proteomes" id="UP000532010"/>
    </source>
</evidence>
<gene>
    <name evidence="1" type="ORF">FHR70_004637</name>
</gene>
<evidence type="ECO:0000313" key="1">
    <source>
        <dbReference type="EMBL" id="MBB3021536.1"/>
    </source>
</evidence>
<comment type="caution">
    <text evidence="1">The sequence shown here is derived from an EMBL/GenBank/DDBJ whole genome shotgun (WGS) entry which is preliminary data.</text>
</comment>
<name>A0A7W4VQR8_9HYPH</name>
<accession>A0A7W4VQR8</accession>
<dbReference type="EMBL" id="JACHWB010000011">
    <property type="protein sequence ID" value="MBB3021536.1"/>
    <property type="molecule type" value="Genomic_DNA"/>
</dbReference>
<organism evidence="1 2">
    <name type="scientific">Microvirga lupini</name>
    <dbReference type="NCBI Taxonomy" id="420324"/>
    <lineage>
        <taxon>Bacteria</taxon>
        <taxon>Pseudomonadati</taxon>
        <taxon>Pseudomonadota</taxon>
        <taxon>Alphaproteobacteria</taxon>
        <taxon>Hyphomicrobiales</taxon>
        <taxon>Methylobacteriaceae</taxon>
        <taxon>Microvirga</taxon>
    </lineage>
</organism>
<dbReference type="AlphaFoldDB" id="A0A7W4VQR8"/>
<protein>
    <submittedName>
        <fullName evidence="1">Uncharacterized protein</fullName>
    </submittedName>
</protein>
<keyword evidence="2" id="KW-1185">Reference proteome</keyword>
<dbReference type="Proteomes" id="UP000532010">
    <property type="component" value="Unassembled WGS sequence"/>
</dbReference>
<reference evidence="1 2" key="1">
    <citation type="submission" date="2020-08" db="EMBL/GenBank/DDBJ databases">
        <title>The Agave Microbiome: Exploring the role of microbial communities in plant adaptations to desert environments.</title>
        <authorList>
            <person name="Partida-Martinez L.P."/>
        </authorList>
    </citation>
    <scope>NUCLEOTIDE SEQUENCE [LARGE SCALE GENOMIC DNA]</scope>
    <source>
        <strain evidence="1 2">AT3.9</strain>
    </source>
</reference>
<sequence>MPDPALERVHLAKAERDIAEGEERITRQMLLIERMNQEGHDTAEAERLLLTLREVLAEWQAHREEILRVLERHRVLRSS</sequence>
<dbReference type="RefSeq" id="WP_183454472.1">
    <property type="nucleotide sequence ID" value="NZ_JACHWB010000011.1"/>
</dbReference>